<feature type="transmembrane region" description="Helical" evidence="1">
    <location>
        <begin position="16"/>
        <end position="37"/>
    </location>
</feature>
<accession>A0A916YFR1</accession>
<keyword evidence="1" id="KW-0472">Membrane</keyword>
<dbReference type="AlphaFoldDB" id="A0A916YFR1"/>
<keyword evidence="1" id="KW-1133">Transmembrane helix</keyword>
<feature type="transmembrane region" description="Helical" evidence="1">
    <location>
        <begin position="96"/>
        <end position="124"/>
    </location>
</feature>
<dbReference type="Proteomes" id="UP000633205">
    <property type="component" value="Unassembled WGS sequence"/>
</dbReference>
<feature type="transmembrane region" description="Helical" evidence="1">
    <location>
        <begin position="68"/>
        <end position="89"/>
    </location>
</feature>
<organism evidence="2 3">
    <name type="scientific">Microbacterium faecale</name>
    <dbReference type="NCBI Taxonomy" id="1804630"/>
    <lineage>
        <taxon>Bacteria</taxon>
        <taxon>Bacillati</taxon>
        <taxon>Actinomycetota</taxon>
        <taxon>Actinomycetes</taxon>
        <taxon>Micrococcales</taxon>
        <taxon>Microbacteriaceae</taxon>
        <taxon>Microbacterium</taxon>
    </lineage>
</organism>
<name>A0A916YFR1_9MICO</name>
<reference evidence="2" key="1">
    <citation type="journal article" date="2014" name="Int. J. Syst. Evol. Microbiol.">
        <title>Complete genome sequence of Corynebacterium casei LMG S-19264T (=DSM 44701T), isolated from a smear-ripened cheese.</title>
        <authorList>
            <consortium name="US DOE Joint Genome Institute (JGI-PGF)"/>
            <person name="Walter F."/>
            <person name="Albersmeier A."/>
            <person name="Kalinowski J."/>
            <person name="Ruckert C."/>
        </authorList>
    </citation>
    <scope>NUCLEOTIDE SEQUENCE</scope>
    <source>
        <strain evidence="2">CGMCC 1.15152</strain>
    </source>
</reference>
<proteinExistence type="predicted"/>
<comment type="caution">
    <text evidence="2">The sequence shown here is derived from an EMBL/GenBank/DDBJ whole genome shotgun (WGS) entry which is preliminary data.</text>
</comment>
<keyword evidence="3" id="KW-1185">Reference proteome</keyword>
<evidence type="ECO:0000313" key="2">
    <source>
        <dbReference type="EMBL" id="GGD41547.1"/>
    </source>
</evidence>
<dbReference type="RefSeq" id="WP_188712368.1">
    <property type="nucleotide sequence ID" value="NZ_BMHO01000001.1"/>
</dbReference>
<reference evidence="2" key="2">
    <citation type="submission" date="2020-09" db="EMBL/GenBank/DDBJ databases">
        <authorList>
            <person name="Sun Q."/>
            <person name="Zhou Y."/>
        </authorList>
    </citation>
    <scope>NUCLEOTIDE SEQUENCE</scope>
    <source>
        <strain evidence="2">CGMCC 1.15152</strain>
    </source>
</reference>
<gene>
    <name evidence="2" type="ORF">GCM10010915_23140</name>
</gene>
<sequence length="131" mass="13306">MTAENTSPTSTPGLPWLLIVGLSSLALLWPLTSLFGFSGGAPRAILLIVIIAAVWIGVVGFARVPNPVAVLTLTGVGHGVITLIVSAIVGGATRPIWAYAMSLGVDAFWGAMAGLVALAIQAMIGRTGASR</sequence>
<feature type="transmembrane region" description="Helical" evidence="1">
    <location>
        <begin position="44"/>
        <end position="62"/>
    </location>
</feature>
<keyword evidence="1" id="KW-0812">Transmembrane</keyword>
<evidence type="ECO:0000256" key="1">
    <source>
        <dbReference type="SAM" id="Phobius"/>
    </source>
</evidence>
<protein>
    <submittedName>
        <fullName evidence="2">Uncharacterized protein</fullName>
    </submittedName>
</protein>
<evidence type="ECO:0000313" key="3">
    <source>
        <dbReference type="Proteomes" id="UP000633205"/>
    </source>
</evidence>
<dbReference type="EMBL" id="BMHO01000001">
    <property type="protein sequence ID" value="GGD41547.1"/>
    <property type="molecule type" value="Genomic_DNA"/>
</dbReference>